<evidence type="ECO:0000313" key="3">
    <source>
        <dbReference type="Proteomes" id="UP000195521"/>
    </source>
</evidence>
<protein>
    <submittedName>
        <fullName evidence="2">Variable surface protein</fullName>
    </submittedName>
</protein>
<feature type="transmembrane region" description="Helical" evidence="1">
    <location>
        <begin position="250"/>
        <end position="271"/>
    </location>
</feature>
<name>A0A1Y1JVW2_PLAGO</name>
<evidence type="ECO:0000313" key="2">
    <source>
        <dbReference type="EMBL" id="GAW84493.1"/>
    </source>
</evidence>
<keyword evidence="1" id="KW-0812">Transmembrane</keyword>
<dbReference type="OMA" id="HEEVNIN"/>
<keyword evidence="3" id="KW-1185">Reference proteome</keyword>
<organism evidence="2 3">
    <name type="scientific">Plasmodium gonderi</name>
    <dbReference type="NCBI Taxonomy" id="77519"/>
    <lineage>
        <taxon>Eukaryota</taxon>
        <taxon>Sar</taxon>
        <taxon>Alveolata</taxon>
        <taxon>Apicomplexa</taxon>
        <taxon>Aconoidasida</taxon>
        <taxon>Haemosporida</taxon>
        <taxon>Plasmodiidae</taxon>
        <taxon>Plasmodium</taxon>
        <taxon>Plasmodium (Plasmodium)</taxon>
    </lineage>
</organism>
<keyword evidence="1" id="KW-1133">Transmembrane helix</keyword>
<comment type="caution">
    <text evidence="2">The sequence shown here is derived from an EMBL/GenBank/DDBJ whole genome shotgun (WGS) entry which is preliminary data.</text>
</comment>
<evidence type="ECO:0000256" key="1">
    <source>
        <dbReference type="SAM" id="Phobius"/>
    </source>
</evidence>
<accession>A0A1Y1JVW2</accession>
<keyword evidence="1" id="KW-0472">Membrane</keyword>
<dbReference type="OrthoDB" id="381216at2759"/>
<dbReference type="Proteomes" id="UP000195521">
    <property type="component" value="Unassembled WGS sequence"/>
</dbReference>
<dbReference type="AlphaFoldDB" id="A0A1Y1JVW2"/>
<sequence length="317" mass="37718">MGNSHGVKAELSFNDIFPNCKDYYNSLLSIMIKGPVSRDLYQPCNDINNRIKRSAKTWNSFYEPCVKLGLYLHELKNRKEDTRKPYCNFYIYELKREAKNKYPNVQSYDDLHNQLINAYKNVSVGIPDVCKEYVSFMNDDVYNIFAMFRELYDHYNNFQRDSNNCEYVKKCAEKYKEFSHKVKYDYKNIVQEELDEFKLKFHKLLEQQPNCKNTSELLNSSLGKVDASATRSEALLGYIESPVTWTSTGFLFFAILVIMFILYNYTAYGSYLRPRRRKLKNIRNRKYKKHYELMNSFEQLQKNVIQNKHSISYNSAE</sequence>
<gene>
    <name evidence="2" type="ORF">PGO_003265</name>
</gene>
<reference evidence="3" key="1">
    <citation type="submission" date="2017-04" db="EMBL/GenBank/DDBJ databases">
        <title>Plasmodium gonderi genome.</title>
        <authorList>
            <person name="Arisue N."/>
            <person name="Honma H."/>
            <person name="Kawai S."/>
            <person name="Tougan T."/>
            <person name="Tanabe K."/>
            <person name="Horii T."/>
        </authorList>
    </citation>
    <scope>NUCLEOTIDE SEQUENCE [LARGE SCALE GENOMIC DNA]</scope>
    <source>
        <strain evidence="3">ATCC 30045</strain>
    </source>
</reference>
<dbReference type="GeneID" id="39745301"/>
<dbReference type="RefSeq" id="XP_028547082.1">
    <property type="nucleotide sequence ID" value="XM_028691281.1"/>
</dbReference>
<dbReference type="EMBL" id="BDQF01000359">
    <property type="protein sequence ID" value="GAW84493.1"/>
    <property type="molecule type" value="Genomic_DNA"/>
</dbReference>
<proteinExistence type="predicted"/>